<keyword evidence="3" id="KW-1185">Reference proteome</keyword>
<sequence length="281" mass="31138">MAHPKWVRLLTLVTFTSFSINPPSSCPPPAHGHFWPSSDFIPLPGYRYGSEALSRRLYMLSSRLNAVAWLPHHYVSASGIFYKEFCWPLGALNFCSNTPLHSFHRSPMQISLKAVPPLSSSVTILPLPPRFLTALDLVWFWNFANTSCFCPLSALLFWSIPCHCQQSAQVTHGIPAPRVPALRLQASPSARRPAFWQRTGTDRSHAQDSLEVLGPASPPDAYYISCSPTHRRRLPSFDVIGTLHAAVLCPYIQPIRRPDAPAAPSILSALAARSRAATIHL</sequence>
<accession>A0A8H6YDU8</accession>
<protein>
    <submittedName>
        <fullName evidence="2">Uncharacterized protein</fullName>
    </submittedName>
</protein>
<organism evidence="2 3">
    <name type="scientific">Mycena sanguinolenta</name>
    <dbReference type="NCBI Taxonomy" id="230812"/>
    <lineage>
        <taxon>Eukaryota</taxon>
        <taxon>Fungi</taxon>
        <taxon>Dikarya</taxon>
        <taxon>Basidiomycota</taxon>
        <taxon>Agaricomycotina</taxon>
        <taxon>Agaricomycetes</taxon>
        <taxon>Agaricomycetidae</taxon>
        <taxon>Agaricales</taxon>
        <taxon>Marasmiineae</taxon>
        <taxon>Mycenaceae</taxon>
        <taxon>Mycena</taxon>
    </lineage>
</organism>
<feature type="signal peptide" evidence="1">
    <location>
        <begin position="1"/>
        <end position="25"/>
    </location>
</feature>
<dbReference type="Proteomes" id="UP000623467">
    <property type="component" value="Unassembled WGS sequence"/>
</dbReference>
<dbReference type="EMBL" id="JACAZH010000010">
    <property type="protein sequence ID" value="KAF7357332.1"/>
    <property type="molecule type" value="Genomic_DNA"/>
</dbReference>
<comment type="caution">
    <text evidence="2">The sequence shown here is derived from an EMBL/GenBank/DDBJ whole genome shotgun (WGS) entry which is preliminary data.</text>
</comment>
<gene>
    <name evidence="2" type="ORF">MSAN_01329000</name>
</gene>
<evidence type="ECO:0000256" key="1">
    <source>
        <dbReference type="SAM" id="SignalP"/>
    </source>
</evidence>
<evidence type="ECO:0000313" key="3">
    <source>
        <dbReference type="Proteomes" id="UP000623467"/>
    </source>
</evidence>
<proteinExistence type="predicted"/>
<evidence type="ECO:0000313" key="2">
    <source>
        <dbReference type="EMBL" id="KAF7357332.1"/>
    </source>
</evidence>
<dbReference type="AlphaFoldDB" id="A0A8H6YDU8"/>
<reference evidence="2" key="1">
    <citation type="submission" date="2020-05" db="EMBL/GenBank/DDBJ databases">
        <title>Mycena genomes resolve the evolution of fungal bioluminescence.</title>
        <authorList>
            <person name="Tsai I.J."/>
        </authorList>
    </citation>
    <scope>NUCLEOTIDE SEQUENCE</scope>
    <source>
        <strain evidence="2">160909Yilan</strain>
    </source>
</reference>
<keyword evidence="1" id="KW-0732">Signal</keyword>
<name>A0A8H6YDU8_9AGAR</name>
<feature type="chain" id="PRO_5034211125" evidence="1">
    <location>
        <begin position="26"/>
        <end position="281"/>
    </location>
</feature>